<keyword evidence="1" id="KW-0472">Membrane</keyword>
<feature type="transmembrane region" description="Helical" evidence="1">
    <location>
        <begin position="321"/>
        <end position="345"/>
    </location>
</feature>
<comment type="caution">
    <text evidence="2">The sequence shown here is derived from an EMBL/GenBank/DDBJ whole genome shotgun (WGS) entry which is preliminary data.</text>
</comment>
<protein>
    <submittedName>
        <fullName evidence="2">Uncharacterized protein</fullName>
    </submittedName>
</protein>
<dbReference type="Proteomes" id="UP000295711">
    <property type="component" value="Unassembled WGS sequence"/>
</dbReference>
<evidence type="ECO:0000313" key="2">
    <source>
        <dbReference type="EMBL" id="TCO85336.1"/>
    </source>
</evidence>
<proteinExistence type="predicted"/>
<dbReference type="AlphaFoldDB" id="A0A4R2LC94"/>
<name>A0A4R2LC94_9FIRM</name>
<sequence length="429" mass="48209">MLVAWLLLIWVRTFTGIANGDSEISVFSVLTTSALALSATLICGWNLYVWDDEIEFFYKEQNGSNEEVEVSEREDDEEEEEFLLRGFARKTREKMVIQSPGLRKSLLVVLVLAVFCLFSFASADWGGCIDLFSDSNDMALGWWTINKRYIYDMLILVVFPVWSTFIIRKISESRCSAGAVASGLIQILALTMMGFLLYMRLSNIWLIEMAFMNTLTLILAVRGYLWKNIHKKGNTIALLIGYALFWIMLLSMLPYNGQTFAGFMGVQNIFAPSIPGSYISNVNKILENASFVGQSLVLLKDPYILDFMRCRNNPLLAALFYGGWCSAIALIIVEIIFVMAAAALLTRSKRKDGRDIMLCMAWVSLAIRVVAGTLYSFGVPIPILLPFTGKVGIIADTMSMGLLIVSCMVNKSNAWFALDEEDEYEEDDE</sequence>
<evidence type="ECO:0000313" key="3">
    <source>
        <dbReference type="Proteomes" id="UP000295711"/>
    </source>
</evidence>
<feature type="transmembrane region" description="Helical" evidence="1">
    <location>
        <begin position="236"/>
        <end position="255"/>
    </location>
</feature>
<organism evidence="2 3">
    <name type="scientific">Frisingicoccus caecimuris</name>
    <dbReference type="NCBI Taxonomy" id="1796636"/>
    <lineage>
        <taxon>Bacteria</taxon>
        <taxon>Bacillati</taxon>
        <taxon>Bacillota</taxon>
        <taxon>Clostridia</taxon>
        <taxon>Lachnospirales</taxon>
        <taxon>Lachnospiraceae</taxon>
        <taxon>Frisingicoccus</taxon>
    </lineage>
</organism>
<dbReference type="EMBL" id="SLXA01000003">
    <property type="protein sequence ID" value="TCO85336.1"/>
    <property type="molecule type" value="Genomic_DNA"/>
</dbReference>
<feature type="transmembrane region" description="Helical" evidence="1">
    <location>
        <begin position="383"/>
        <end position="405"/>
    </location>
</feature>
<feature type="transmembrane region" description="Helical" evidence="1">
    <location>
        <begin position="179"/>
        <end position="198"/>
    </location>
</feature>
<feature type="transmembrane region" description="Helical" evidence="1">
    <location>
        <begin position="357"/>
        <end position="377"/>
    </location>
</feature>
<evidence type="ECO:0000256" key="1">
    <source>
        <dbReference type="SAM" id="Phobius"/>
    </source>
</evidence>
<feature type="transmembrane region" description="Helical" evidence="1">
    <location>
        <begin position="204"/>
        <end position="224"/>
    </location>
</feature>
<keyword evidence="1" id="KW-0812">Transmembrane</keyword>
<feature type="transmembrane region" description="Helical" evidence="1">
    <location>
        <begin position="149"/>
        <end position="167"/>
    </location>
</feature>
<feature type="transmembrane region" description="Helical" evidence="1">
    <location>
        <begin position="30"/>
        <end position="50"/>
    </location>
</feature>
<keyword evidence="3" id="KW-1185">Reference proteome</keyword>
<reference evidence="2 3" key="1">
    <citation type="submission" date="2019-03" db="EMBL/GenBank/DDBJ databases">
        <title>Genomic Encyclopedia of Type Strains, Phase IV (KMG-IV): sequencing the most valuable type-strain genomes for metagenomic binning, comparative biology and taxonomic classification.</title>
        <authorList>
            <person name="Goeker M."/>
        </authorList>
    </citation>
    <scope>NUCLEOTIDE SEQUENCE [LARGE SCALE GENOMIC DNA]</scope>
    <source>
        <strain evidence="2 3">DSM 28559</strain>
    </source>
</reference>
<feature type="transmembrane region" description="Helical" evidence="1">
    <location>
        <begin position="105"/>
        <end position="123"/>
    </location>
</feature>
<keyword evidence="1" id="KW-1133">Transmembrane helix</keyword>
<accession>A0A4R2LC94</accession>
<gene>
    <name evidence="2" type="ORF">EV212_10357</name>
</gene>